<sequence length="328" mass="38185">MAMKNYNIRRVAEYKVLESDQYKFRFCSREVQSFAQLNSTKLPLQAVIQKFVAYQATCYCKTRFGLGYLLIKLPIQLHPTCRHWALWDPKIIETLPEYMQLCFLSLYNLVNDLAFEFLKIKGFYIAPYLKKSWADICKSYYREAKWSHDGYKAGYEEYMENAWITIGVPAMLVHTYFLIPHSFKKEELLCIQQYCDIIRLPSIITRLANDLGSYQRESEKGDTLKLIQCYTNETGASEDNTRAHIKSILSSTWKKLNKEACNSSLPQIFIDMAMNIARMTMCVYNHEDGHTMQDSHMKTRVLSLIVHPISYKENLGAKESKNGDSLIS</sequence>
<keyword evidence="4" id="KW-1185">Reference proteome</keyword>
<dbReference type="Pfam" id="PF03936">
    <property type="entry name" value="Terpene_synth_C"/>
    <property type="match status" value="1"/>
</dbReference>
<dbReference type="SUPFAM" id="SSF48576">
    <property type="entry name" value="Terpenoid synthases"/>
    <property type="match status" value="1"/>
</dbReference>
<proteinExistence type="predicted"/>
<dbReference type="PANTHER" id="PTHR31225">
    <property type="entry name" value="OS04G0344100 PROTEIN-RELATED"/>
    <property type="match status" value="1"/>
</dbReference>
<comment type="caution">
    <text evidence="3">The sequence shown here is derived from an EMBL/GenBank/DDBJ whole genome shotgun (WGS) entry which is preliminary data.</text>
</comment>
<dbReference type="Proteomes" id="UP001341840">
    <property type="component" value="Unassembled WGS sequence"/>
</dbReference>
<reference evidence="3 4" key="1">
    <citation type="journal article" date="2023" name="Plants (Basel)">
        <title>Bridging the Gap: Combining Genomics and Transcriptomics Approaches to Understand Stylosanthes scabra, an Orphan Legume from the Brazilian Caatinga.</title>
        <authorList>
            <person name="Ferreira-Neto J.R.C."/>
            <person name="da Silva M.D."/>
            <person name="Binneck E."/>
            <person name="de Melo N.F."/>
            <person name="da Silva R.H."/>
            <person name="de Melo A.L.T.M."/>
            <person name="Pandolfi V."/>
            <person name="Bustamante F.O."/>
            <person name="Brasileiro-Vidal A.C."/>
            <person name="Benko-Iseppon A.M."/>
        </authorList>
    </citation>
    <scope>NUCLEOTIDE SEQUENCE [LARGE SCALE GENOMIC DNA]</scope>
    <source>
        <tissue evidence="3">Leaves</tissue>
    </source>
</reference>
<protein>
    <recommendedName>
        <fullName evidence="2">Terpene synthase metal-binding domain-containing protein</fullName>
    </recommendedName>
</protein>
<evidence type="ECO:0000313" key="3">
    <source>
        <dbReference type="EMBL" id="MED6184409.1"/>
    </source>
</evidence>
<dbReference type="PANTHER" id="PTHR31225:SF244">
    <property type="entry name" value="1,8-CINEOLE SYNTHASE 1, CHLOROPLASTIC-RELATED"/>
    <property type="match status" value="1"/>
</dbReference>
<gene>
    <name evidence="3" type="ORF">PIB30_047225</name>
</gene>
<dbReference type="InterPro" id="IPR050148">
    <property type="entry name" value="Terpene_synthase-like"/>
</dbReference>
<dbReference type="EMBL" id="JASCZI010181543">
    <property type="protein sequence ID" value="MED6184409.1"/>
    <property type="molecule type" value="Genomic_DNA"/>
</dbReference>
<dbReference type="InterPro" id="IPR005630">
    <property type="entry name" value="Terpene_synthase_metal-bd"/>
</dbReference>
<dbReference type="InterPro" id="IPR008949">
    <property type="entry name" value="Isoprenoid_synthase_dom_sf"/>
</dbReference>
<accession>A0ABU6WGK8</accession>
<dbReference type="Gene3D" id="1.10.600.10">
    <property type="entry name" value="Farnesyl Diphosphate Synthase"/>
    <property type="match status" value="1"/>
</dbReference>
<evidence type="ECO:0000256" key="1">
    <source>
        <dbReference type="ARBA" id="ARBA00022723"/>
    </source>
</evidence>
<feature type="domain" description="Terpene synthase metal-binding" evidence="2">
    <location>
        <begin position="87"/>
        <end position="255"/>
    </location>
</feature>
<organism evidence="3 4">
    <name type="scientific">Stylosanthes scabra</name>
    <dbReference type="NCBI Taxonomy" id="79078"/>
    <lineage>
        <taxon>Eukaryota</taxon>
        <taxon>Viridiplantae</taxon>
        <taxon>Streptophyta</taxon>
        <taxon>Embryophyta</taxon>
        <taxon>Tracheophyta</taxon>
        <taxon>Spermatophyta</taxon>
        <taxon>Magnoliopsida</taxon>
        <taxon>eudicotyledons</taxon>
        <taxon>Gunneridae</taxon>
        <taxon>Pentapetalae</taxon>
        <taxon>rosids</taxon>
        <taxon>fabids</taxon>
        <taxon>Fabales</taxon>
        <taxon>Fabaceae</taxon>
        <taxon>Papilionoideae</taxon>
        <taxon>50 kb inversion clade</taxon>
        <taxon>dalbergioids sensu lato</taxon>
        <taxon>Dalbergieae</taxon>
        <taxon>Pterocarpus clade</taxon>
        <taxon>Stylosanthes</taxon>
    </lineage>
</organism>
<keyword evidence="1" id="KW-0479">Metal-binding</keyword>
<evidence type="ECO:0000313" key="4">
    <source>
        <dbReference type="Proteomes" id="UP001341840"/>
    </source>
</evidence>
<evidence type="ECO:0000259" key="2">
    <source>
        <dbReference type="Pfam" id="PF03936"/>
    </source>
</evidence>
<name>A0ABU6WGK8_9FABA</name>